<protein>
    <submittedName>
        <fullName evidence="1">Uncharacterized protein</fullName>
    </submittedName>
</protein>
<reference evidence="1 2" key="1">
    <citation type="submission" date="2014-10" db="EMBL/GenBank/DDBJ databases">
        <title>Draft genome sequence of Novosphingobium subterraneum DSM 12447.</title>
        <authorList>
            <person name="Gan H.M."/>
            <person name="Gan H.Y."/>
            <person name="Savka M.A."/>
        </authorList>
    </citation>
    <scope>NUCLEOTIDE SEQUENCE [LARGE SCALE GENOMIC DNA]</scope>
    <source>
        <strain evidence="1 2">DSM 12447</strain>
    </source>
</reference>
<sequence>MLDEARRQYLSDILKPASPPREISNPFTEAQKRLMLDVVHDQGPWKLIIAQHFPTVESLIATFAGGFPEGFTPTLDMFLTPTFRGYLANYSTPLYPELHDVFYNEAFLNHAKSYWRAQYAKPQMMLFNVNGPCGNTDPGHLDSPSFRGVRHENSPTWLCSIMGRSGLFQDYLIKMAQVITWFSHDPESGFTYWPNGPLGKPARVQSPIYNRAVVVQNEMLVHRGEANGPVERRRPEGLGFDSVFTGDPADRDGWLVKTGEQVIERYHTDDLRFLVHWSAEVFSDYAELKKNMDGSDNLTHEQAIDMLIKDVRSRGIEIATPSDPLNDPVFIAALNAAYDYGGPAEYPAEAPVDAPYGMAA</sequence>
<evidence type="ECO:0000313" key="1">
    <source>
        <dbReference type="EMBL" id="KHS46029.1"/>
    </source>
</evidence>
<name>A0A0B9A608_9SPHN</name>
<comment type="caution">
    <text evidence="1">The sequence shown here is derived from an EMBL/GenBank/DDBJ whole genome shotgun (WGS) entry which is preliminary data.</text>
</comment>
<proteinExistence type="predicted"/>
<dbReference type="Proteomes" id="UP000031338">
    <property type="component" value="Unassembled WGS sequence"/>
</dbReference>
<dbReference type="PATRIC" id="fig|48936.3.peg.2302"/>
<accession>A0A0B9A608</accession>
<gene>
    <name evidence="1" type="ORF">NJ75_02290</name>
</gene>
<keyword evidence="2" id="KW-1185">Reference proteome</keyword>
<dbReference type="EMBL" id="JRVC01000010">
    <property type="protein sequence ID" value="KHS46029.1"/>
    <property type="molecule type" value="Genomic_DNA"/>
</dbReference>
<organism evidence="1 2">
    <name type="scientific">Novosphingobium subterraneum</name>
    <dbReference type="NCBI Taxonomy" id="48936"/>
    <lineage>
        <taxon>Bacteria</taxon>
        <taxon>Pseudomonadati</taxon>
        <taxon>Pseudomonadota</taxon>
        <taxon>Alphaproteobacteria</taxon>
        <taxon>Sphingomonadales</taxon>
        <taxon>Sphingomonadaceae</taxon>
        <taxon>Novosphingobium</taxon>
    </lineage>
</organism>
<dbReference type="AlphaFoldDB" id="A0A0B9A608"/>
<dbReference type="RefSeq" id="WP_039334503.1">
    <property type="nucleotide sequence ID" value="NZ_JRVC01000010.1"/>
</dbReference>
<evidence type="ECO:0000313" key="2">
    <source>
        <dbReference type="Proteomes" id="UP000031338"/>
    </source>
</evidence>